<dbReference type="InterPro" id="IPR003661">
    <property type="entry name" value="HisK_dim/P_dom"/>
</dbReference>
<dbReference type="EMBL" id="DRCV01000178">
    <property type="protein sequence ID" value="HDK38155.1"/>
    <property type="molecule type" value="Genomic_DNA"/>
</dbReference>
<comment type="caution">
    <text evidence="5">The sequence shown here is derived from an EMBL/GenBank/DDBJ whole genome shotgun (WGS) entry which is preliminary data.</text>
</comment>
<feature type="non-terminal residue" evidence="5">
    <location>
        <position position="1"/>
    </location>
</feature>
<organism evidence="5">
    <name type="scientific">Thiolapillus brandeum</name>
    <dbReference type="NCBI Taxonomy" id="1076588"/>
    <lineage>
        <taxon>Bacteria</taxon>
        <taxon>Pseudomonadati</taxon>
        <taxon>Pseudomonadota</taxon>
        <taxon>Gammaproteobacteria</taxon>
        <taxon>Chromatiales</taxon>
        <taxon>Sedimenticolaceae</taxon>
        <taxon>Thiolapillus</taxon>
    </lineage>
</organism>
<sequence length="346" mass="38661">LFVSTDGQIQLERAYSDGNPAELGILRFPLKDTLLEQCLSDGEPLHIPDIQEVSLLSSSYRFLQILSDHQRRDTIFLPVTAQSPIPGVLVFATRQAHAYQHEHLQLLRNLATVITLSFNRTLKLAEHARLAAIGQFVTNIAHEIRTPLATVSMALDYFENTELPGTAKKRLHLAEQEMSRINRLLADMLLYARPLTLDVQRTDICPLLKKAIASLELLAEEQQVPINLNCPDNADLRADTDRLLQIFLNLLRNAIEAADRDSSVNIQVTSDDADKVLQVEIHNQGRPVSPPDLERLFEPFFTTKANGTGLGLAIVRRLVQAHGGNIAVTSDKDYGTVFTVRIPRML</sequence>
<evidence type="ECO:0000313" key="5">
    <source>
        <dbReference type="EMBL" id="HDK38155.1"/>
    </source>
</evidence>
<evidence type="ECO:0000256" key="1">
    <source>
        <dbReference type="ARBA" id="ARBA00000085"/>
    </source>
</evidence>
<dbReference type="Pfam" id="PF01590">
    <property type="entry name" value="GAF"/>
    <property type="match status" value="1"/>
</dbReference>
<dbReference type="Pfam" id="PF02518">
    <property type="entry name" value="HATPase_c"/>
    <property type="match status" value="1"/>
</dbReference>
<dbReference type="Proteomes" id="UP000885822">
    <property type="component" value="Unassembled WGS sequence"/>
</dbReference>
<dbReference type="GO" id="GO:0000155">
    <property type="term" value="F:phosphorelay sensor kinase activity"/>
    <property type="evidence" value="ECO:0007669"/>
    <property type="project" value="InterPro"/>
</dbReference>
<proteinExistence type="predicted"/>
<gene>
    <name evidence="5" type="ORF">ENG92_03980</name>
</gene>
<dbReference type="InterPro" id="IPR029016">
    <property type="entry name" value="GAF-like_dom_sf"/>
</dbReference>
<keyword evidence="5" id="KW-0418">Kinase</keyword>
<dbReference type="InterPro" id="IPR036097">
    <property type="entry name" value="HisK_dim/P_sf"/>
</dbReference>
<comment type="catalytic activity">
    <reaction evidence="1">
        <text>ATP + protein L-histidine = ADP + protein N-phospho-L-histidine.</text>
        <dbReference type="EC" id="2.7.13.3"/>
    </reaction>
</comment>
<protein>
    <recommendedName>
        <fullName evidence="2">histidine kinase</fullName>
        <ecNumber evidence="2">2.7.13.3</ecNumber>
    </recommendedName>
</protein>
<dbReference type="InterPro" id="IPR005467">
    <property type="entry name" value="His_kinase_dom"/>
</dbReference>
<dbReference type="SUPFAM" id="SSF55874">
    <property type="entry name" value="ATPase domain of HSP90 chaperone/DNA topoisomerase II/histidine kinase"/>
    <property type="match status" value="1"/>
</dbReference>
<dbReference type="InterPro" id="IPR036890">
    <property type="entry name" value="HATPase_C_sf"/>
</dbReference>
<dbReference type="InterPro" id="IPR003018">
    <property type="entry name" value="GAF"/>
</dbReference>
<dbReference type="SMART" id="SM00387">
    <property type="entry name" value="HATPase_c"/>
    <property type="match status" value="1"/>
</dbReference>
<dbReference type="PANTHER" id="PTHR43547">
    <property type="entry name" value="TWO-COMPONENT HISTIDINE KINASE"/>
    <property type="match status" value="1"/>
</dbReference>
<dbReference type="PRINTS" id="PR00344">
    <property type="entry name" value="BCTRLSENSOR"/>
</dbReference>
<dbReference type="CDD" id="cd00075">
    <property type="entry name" value="HATPase"/>
    <property type="match status" value="1"/>
</dbReference>
<dbReference type="Gene3D" id="1.10.287.130">
    <property type="match status" value="1"/>
</dbReference>
<keyword evidence="5" id="KW-0808">Transferase</keyword>
<dbReference type="PANTHER" id="PTHR43547:SF2">
    <property type="entry name" value="HYBRID SIGNAL TRANSDUCTION HISTIDINE KINASE C"/>
    <property type="match status" value="1"/>
</dbReference>
<evidence type="ECO:0000256" key="2">
    <source>
        <dbReference type="ARBA" id="ARBA00012438"/>
    </source>
</evidence>
<accession>A0A831NVZ4</accession>
<dbReference type="CDD" id="cd00082">
    <property type="entry name" value="HisKA"/>
    <property type="match status" value="1"/>
</dbReference>
<dbReference type="InterPro" id="IPR004358">
    <property type="entry name" value="Sig_transdc_His_kin-like_C"/>
</dbReference>
<dbReference type="SMART" id="SM00388">
    <property type="entry name" value="HisKA"/>
    <property type="match status" value="1"/>
</dbReference>
<evidence type="ECO:0000256" key="3">
    <source>
        <dbReference type="ARBA" id="ARBA00022553"/>
    </source>
</evidence>
<reference evidence="5" key="1">
    <citation type="journal article" date="2020" name="mSystems">
        <title>Genome- and Community-Level Interaction Insights into Carbon Utilization and Element Cycling Functions of Hydrothermarchaeota in Hydrothermal Sediment.</title>
        <authorList>
            <person name="Zhou Z."/>
            <person name="Liu Y."/>
            <person name="Xu W."/>
            <person name="Pan J."/>
            <person name="Luo Z.H."/>
            <person name="Li M."/>
        </authorList>
    </citation>
    <scope>NUCLEOTIDE SEQUENCE [LARGE SCALE GENOMIC DNA]</scope>
    <source>
        <strain evidence="5">HyVt-26</strain>
    </source>
</reference>
<keyword evidence="3" id="KW-0597">Phosphoprotein</keyword>
<dbReference type="EC" id="2.7.13.3" evidence="2"/>
<feature type="domain" description="Histidine kinase" evidence="4">
    <location>
        <begin position="139"/>
        <end position="346"/>
    </location>
</feature>
<name>A0A831NVZ4_9GAMM</name>
<dbReference type="AlphaFoldDB" id="A0A831NVZ4"/>
<dbReference type="SUPFAM" id="SSF47384">
    <property type="entry name" value="Homodimeric domain of signal transducing histidine kinase"/>
    <property type="match status" value="1"/>
</dbReference>
<dbReference type="Pfam" id="PF00512">
    <property type="entry name" value="HisKA"/>
    <property type="match status" value="1"/>
</dbReference>
<dbReference type="Gene3D" id="3.30.450.40">
    <property type="match status" value="1"/>
</dbReference>
<dbReference type="InterPro" id="IPR003594">
    <property type="entry name" value="HATPase_dom"/>
</dbReference>
<dbReference type="SUPFAM" id="SSF55781">
    <property type="entry name" value="GAF domain-like"/>
    <property type="match status" value="1"/>
</dbReference>
<evidence type="ECO:0000259" key="4">
    <source>
        <dbReference type="PROSITE" id="PS50109"/>
    </source>
</evidence>
<dbReference type="Gene3D" id="3.30.565.10">
    <property type="entry name" value="Histidine kinase-like ATPase, C-terminal domain"/>
    <property type="match status" value="1"/>
</dbReference>
<dbReference type="PROSITE" id="PS50109">
    <property type="entry name" value="HIS_KIN"/>
    <property type="match status" value="1"/>
</dbReference>